<comment type="caution">
    <text evidence="1">The sequence shown here is derived from an EMBL/GenBank/DDBJ whole genome shotgun (WGS) entry which is preliminary data.</text>
</comment>
<reference evidence="1" key="2">
    <citation type="journal article" date="2022" name="New Phytol.">
        <title>Evolutionary transition to the ectomycorrhizal habit in the genomes of a hyperdiverse lineage of mushroom-forming fungi.</title>
        <authorList>
            <person name="Looney B."/>
            <person name="Miyauchi S."/>
            <person name="Morin E."/>
            <person name="Drula E."/>
            <person name="Courty P.E."/>
            <person name="Kohler A."/>
            <person name="Kuo A."/>
            <person name="LaButti K."/>
            <person name="Pangilinan J."/>
            <person name="Lipzen A."/>
            <person name="Riley R."/>
            <person name="Andreopoulos W."/>
            <person name="He G."/>
            <person name="Johnson J."/>
            <person name="Nolan M."/>
            <person name="Tritt A."/>
            <person name="Barry K.W."/>
            <person name="Grigoriev I.V."/>
            <person name="Nagy L.G."/>
            <person name="Hibbett D."/>
            <person name="Henrissat B."/>
            <person name="Matheny P.B."/>
            <person name="Labbe J."/>
            <person name="Martin F.M."/>
        </authorList>
    </citation>
    <scope>NUCLEOTIDE SEQUENCE</scope>
    <source>
        <strain evidence="1">HHB10654</strain>
    </source>
</reference>
<evidence type="ECO:0000313" key="1">
    <source>
        <dbReference type="EMBL" id="KAI0069026.1"/>
    </source>
</evidence>
<gene>
    <name evidence="1" type="ORF">BV25DRAFT_1817955</name>
</gene>
<organism evidence="1 2">
    <name type="scientific">Artomyces pyxidatus</name>
    <dbReference type="NCBI Taxonomy" id="48021"/>
    <lineage>
        <taxon>Eukaryota</taxon>
        <taxon>Fungi</taxon>
        <taxon>Dikarya</taxon>
        <taxon>Basidiomycota</taxon>
        <taxon>Agaricomycotina</taxon>
        <taxon>Agaricomycetes</taxon>
        <taxon>Russulales</taxon>
        <taxon>Auriscalpiaceae</taxon>
        <taxon>Artomyces</taxon>
    </lineage>
</organism>
<reference evidence="1" key="1">
    <citation type="submission" date="2021-03" db="EMBL/GenBank/DDBJ databases">
        <authorList>
            <consortium name="DOE Joint Genome Institute"/>
            <person name="Ahrendt S."/>
            <person name="Looney B.P."/>
            <person name="Miyauchi S."/>
            <person name="Morin E."/>
            <person name="Drula E."/>
            <person name="Courty P.E."/>
            <person name="Chicoki N."/>
            <person name="Fauchery L."/>
            <person name="Kohler A."/>
            <person name="Kuo A."/>
            <person name="Labutti K."/>
            <person name="Pangilinan J."/>
            <person name="Lipzen A."/>
            <person name="Riley R."/>
            <person name="Andreopoulos W."/>
            <person name="He G."/>
            <person name="Johnson J."/>
            <person name="Barry K.W."/>
            <person name="Grigoriev I.V."/>
            <person name="Nagy L."/>
            <person name="Hibbett D."/>
            <person name="Henrissat B."/>
            <person name="Matheny P.B."/>
            <person name="Labbe J."/>
            <person name="Martin F."/>
        </authorList>
    </citation>
    <scope>NUCLEOTIDE SEQUENCE</scope>
    <source>
        <strain evidence="1">HHB10654</strain>
    </source>
</reference>
<dbReference type="EMBL" id="MU277187">
    <property type="protein sequence ID" value="KAI0069026.1"/>
    <property type="molecule type" value="Genomic_DNA"/>
</dbReference>
<keyword evidence="2" id="KW-1185">Reference proteome</keyword>
<proteinExistence type="predicted"/>
<dbReference type="Proteomes" id="UP000814140">
    <property type="component" value="Unassembled WGS sequence"/>
</dbReference>
<name>A0ACB8TKP8_9AGAM</name>
<accession>A0ACB8TKP8</accession>
<evidence type="ECO:0000313" key="2">
    <source>
        <dbReference type="Proteomes" id="UP000814140"/>
    </source>
</evidence>
<protein>
    <submittedName>
        <fullName evidence="1">Uncharacterized protein</fullName>
    </submittedName>
</protein>
<sequence length="669" mass="75537">MSRRAFGNLARNSLTVAPPLLHRNVPRPAFTSRPLTTAPSLPLPILTNVSVPQLSPRDKLIAMKTQDLQESLSRDANHARVWSYYTDLQDFLGLDQLPVEIHQLVLRKCVPPSAAIRVASAKQYRARYYPESPHLYEDRLQTVIRNIRASDAPPDLEDYHFVLEQFAAVGHFTGSRTILKEIAYMGLEPRTKTYGLCLQALAHRLALPCAEDLRPRLFSSIVQMCQDLVDDMTKKRTPFTSVNLDLAIRILRETADEAGFDRLIKLGYGFDLSFPDRLPLEFQGASTPAEGEEADVGHPSPQPLSTAALNTIVDTLGRARRISKMVLAFEVLSQPLPQPLPSSRTSFDEEDEDDAFYPPSTQPVLPYPLPHAKPNTITLNLMVKYASRAENATLARHYILHALQYDRAEDRRLRHNVMWDSVDTIVSPQFSMNRLTLLPAFGRANREKDMELLRFTLKACKRILRRKRADVLYYTEWKAKRFDTETGPDDSGVAEEPEQVESISLEEESALTTDASTDGIPPEGDHVKSSTSAFFTPSSSAKGLEPRASDKSVFDVDLDAPAVQAPRPPKIFDIGLHLSILERDIAELRELESHMEDILGRTTQRIKERLGRRVWADKSIFLASENDRMRVSRPFWRENVRYRAPATKKGQSRRPRVVSPHMSGGAGRY</sequence>